<evidence type="ECO:0000313" key="1">
    <source>
        <dbReference type="EMBL" id="KAF2275028.1"/>
    </source>
</evidence>
<organism evidence="1 2">
    <name type="scientific">Westerdykella ornata</name>
    <dbReference type="NCBI Taxonomy" id="318751"/>
    <lineage>
        <taxon>Eukaryota</taxon>
        <taxon>Fungi</taxon>
        <taxon>Dikarya</taxon>
        <taxon>Ascomycota</taxon>
        <taxon>Pezizomycotina</taxon>
        <taxon>Dothideomycetes</taxon>
        <taxon>Pleosporomycetidae</taxon>
        <taxon>Pleosporales</taxon>
        <taxon>Sporormiaceae</taxon>
        <taxon>Westerdykella</taxon>
    </lineage>
</organism>
<name>A0A6A6JGC3_WESOR</name>
<gene>
    <name evidence="1" type="ORF">EI97DRAFT_85422</name>
</gene>
<dbReference type="AlphaFoldDB" id="A0A6A6JGC3"/>
<evidence type="ECO:0000313" key="2">
    <source>
        <dbReference type="Proteomes" id="UP000800097"/>
    </source>
</evidence>
<dbReference type="Proteomes" id="UP000800097">
    <property type="component" value="Unassembled WGS sequence"/>
</dbReference>
<dbReference type="EMBL" id="ML986499">
    <property type="protein sequence ID" value="KAF2275028.1"/>
    <property type="molecule type" value="Genomic_DNA"/>
</dbReference>
<accession>A0A6A6JGC3</accession>
<reference evidence="1" key="1">
    <citation type="journal article" date="2020" name="Stud. Mycol.">
        <title>101 Dothideomycetes genomes: a test case for predicting lifestyles and emergence of pathogens.</title>
        <authorList>
            <person name="Haridas S."/>
            <person name="Albert R."/>
            <person name="Binder M."/>
            <person name="Bloem J."/>
            <person name="Labutti K."/>
            <person name="Salamov A."/>
            <person name="Andreopoulos B."/>
            <person name="Baker S."/>
            <person name="Barry K."/>
            <person name="Bills G."/>
            <person name="Bluhm B."/>
            <person name="Cannon C."/>
            <person name="Castanera R."/>
            <person name="Culley D."/>
            <person name="Daum C."/>
            <person name="Ezra D."/>
            <person name="Gonzalez J."/>
            <person name="Henrissat B."/>
            <person name="Kuo A."/>
            <person name="Liang C."/>
            <person name="Lipzen A."/>
            <person name="Lutzoni F."/>
            <person name="Magnuson J."/>
            <person name="Mondo S."/>
            <person name="Nolan M."/>
            <person name="Ohm R."/>
            <person name="Pangilinan J."/>
            <person name="Park H.-J."/>
            <person name="Ramirez L."/>
            <person name="Alfaro M."/>
            <person name="Sun H."/>
            <person name="Tritt A."/>
            <person name="Yoshinaga Y."/>
            <person name="Zwiers L.-H."/>
            <person name="Turgeon B."/>
            <person name="Goodwin S."/>
            <person name="Spatafora J."/>
            <person name="Crous P."/>
            <person name="Grigoriev I."/>
        </authorList>
    </citation>
    <scope>NUCLEOTIDE SEQUENCE</scope>
    <source>
        <strain evidence="1">CBS 379.55</strain>
    </source>
</reference>
<dbReference type="RefSeq" id="XP_033652567.1">
    <property type="nucleotide sequence ID" value="XM_033803154.1"/>
</dbReference>
<sequence length="174" mass="19468">MVGQLSSRGLKAWSGEVQHYLPCPGMIGKTPVCFLLLVARDKRTMHMYGVLRTLTLSAARPTLLCRLSSTMRQSALKRDLGLLNFTHDTILSPCQWYSLGKLIGGPLSNFLTCPLRMFQILIGRENFIDVNWARESTWAGHRRSASFLRVGELVLAGPCRRGRHMGMRGLHGNS</sequence>
<proteinExistence type="predicted"/>
<keyword evidence="2" id="KW-1185">Reference proteome</keyword>
<dbReference type="GeneID" id="54556329"/>
<protein>
    <submittedName>
        <fullName evidence="1">Uncharacterized protein</fullName>
    </submittedName>
</protein>